<dbReference type="OrthoDB" id="3628095at2"/>
<organism evidence="2 3">
    <name type="scientific">Amycolatopsis sacchari</name>
    <dbReference type="NCBI Taxonomy" id="115433"/>
    <lineage>
        <taxon>Bacteria</taxon>
        <taxon>Bacillati</taxon>
        <taxon>Actinomycetota</taxon>
        <taxon>Actinomycetes</taxon>
        <taxon>Pseudonocardiales</taxon>
        <taxon>Pseudonocardiaceae</taxon>
        <taxon>Amycolatopsis</taxon>
    </lineage>
</organism>
<keyword evidence="3" id="KW-1185">Reference proteome</keyword>
<sequence length="172" mass="17984">MAGPYTLPGFGAIPAVLGAVLLIVGFFALPWASVAGHSVHFVDLTKLAWDSEGSGGGYGKAYAAAIGYLALLAQLVNPLPWTLGSFRGPKSALVFSGIRRKEFNRANYWWYRTSFAVRSALMVILHAVGVIALFKDDLGATGAGAWLVLGGSILVTAGAAIGPRITAHMPRG</sequence>
<evidence type="ECO:0000313" key="3">
    <source>
        <dbReference type="Proteomes" id="UP000199025"/>
    </source>
</evidence>
<dbReference type="RefSeq" id="WP_091504714.1">
    <property type="nucleotide sequence ID" value="NZ_CBDQZW010000007.1"/>
</dbReference>
<reference evidence="2 3" key="1">
    <citation type="submission" date="2016-10" db="EMBL/GenBank/DDBJ databases">
        <authorList>
            <person name="de Groot N.N."/>
        </authorList>
    </citation>
    <scope>NUCLEOTIDE SEQUENCE [LARGE SCALE GENOMIC DNA]</scope>
    <source>
        <strain evidence="2 3">DSM 44468</strain>
    </source>
</reference>
<dbReference type="EMBL" id="FORP01000002">
    <property type="protein sequence ID" value="SFI98829.1"/>
    <property type="molecule type" value="Genomic_DNA"/>
</dbReference>
<evidence type="ECO:0000256" key="1">
    <source>
        <dbReference type="SAM" id="Phobius"/>
    </source>
</evidence>
<name>A0A1I3MPE8_9PSEU</name>
<proteinExistence type="predicted"/>
<dbReference type="STRING" id="115433.SAMN05421835_102417"/>
<protein>
    <submittedName>
        <fullName evidence="2">Uncharacterized protein</fullName>
    </submittedName>
</protein>
<feature type="transmembrane region" description="Helical" evidence="1">
    <location>
        <begin position="12"/>
        <end position="32"/>
    </location>
</feature>
<keyword evidence="1" id="KW-1133">Transmembrane helix</keyword>
<dbReference type="Proteomes" id="UP000199025">
    <property type="component" value="Unassembled WGS sequence"/>
</dbReference>
<gene>
    <name evidence="2" type="ORF">SAMN05421835_102417</name>
</gene>
<evidence type="ECO:0000313" key="2">
    <source>
        <dbReference type="EMBL" id="SFI98829.1"/>
    </source>
</evidence>
<feature type="transmembrane region" description="Helical" evidence="1">
    <location>
        <begin position="140"/>
        <end position="161"/>
    </location>
</feature>
<accession>A0A1I3MPE8</accession>
<dbReference type="AlphaFoldDB" id="A0A1I3MPE8"/>
<feature type="transmembrane region" description="Helical" evidence="1">
    <location>
        <begin position="109"/>
        <end position="134"/>
    </location>
</feature>
<keyword evidence="1" id="KW-0812">Transmembrane</keyword>
<keyword evidence="1" id="KW-0472">Membrane</keyword>